<dbReference type="EMBL" id="CAKXAJ010021952">
    <property type="protein sequence ID" value="CAH2226753.1"/>
    <property type="molecule type" value="Genomic_DNA"/>
</dbReference>
<comment type="caution">
    <text evidence="1">The sequence shown here is derived from an EMBL/GenBank/DDBJ whole genome shotgun (WGS) entry which is preliminary data.</text>
</comment>
<proteinExistence type="predicted"/>
<evidence type="ECO:0000313" key="2">
    <source>
        <dbReference type="Proteomes" id="UP000838756"/>
    </source>
</evidence>
<evidence type="ECO:0000313" key="1">
    <source>
        <dbReference type="EMBL" id="CAH2226753.1"/>
    </source>
</evidence>
<dbReference type="Proteomes" id="UP000838756">
    <property type="component" value="Unassembled WGS sequence"/>
</dbReference>
<accession>A0A8S4QXF4</accession>
<name>A0A8S4QXF4_9NEOP</name>
<dbReference type="AlphaFoldDB" id="A0A8S4QXF4"/>
<keyword evidence="2" id="KW-1185">Reference proteome</keyword>
<sequence>MVGRSRSRWKSTLRTNHGLPVAMRMREAASRFAREEHRCALLGVHLDPPEAEPLAQQVERLLESTCYVTLFGIGRKESGVVGARRANYFIQ</sequence>
<organism evidence="1 2">
    <name type="scientific">Pararge aegeria aegeria</name>
    <dbReference type="NCBI Taxonomy" id="348720"/>
    <lineage>
        <taxon>Eukaryota</taxon>
        <taxon>Metazoa</taxon>
        <taxon>Ecdysozoa</taxon>
        <taxon>Arthropoda</taxon>
        <taxon>Hexapoda</taxon>
        <taxon>Insecta</taxon>
        <taxon>Pterygota</taxon>
        <taxon>Neoptera</taxon>
        <taxon>Endopterygota</taxon>
        <taxon>Lepidoptera</taxon>
        <taxon>Glossata</taxon>
        <taxon>Ditrysia</taxon>
        <taxon>Papilionoidea</taxon>
        <taxon>Nymphalidae</taxon>
        <taxon>Satyrinae</taxon>
        <taxon>Satyrini</taxon>
        <taxon>Parargina</taxon>
        <taxon>Pararge</taxon>
    </lineage>
</organism>
<reference evidence="1" key="1">
    <citation type="submission" date="2022-03" db="EMBL/GenBank/DDBJ databases">
        <authorList>
            <person name="Lindestad O."/>
        </authorList>
    </citation>
    <scope>NUCLEOTIDE SEQUENCE</scope>
</reference>
<gene>
    <name evidence="1" type="primary">jg14843</name>
    <name evidence="1" type="ORF">PAEG_LOCUS7448</name>
</gene>
<protein>
    <submittedName>
        <fullName evidence="1">Jg14843 protein</fullName>
    </submittedName>
</protein>